<feature type="compositionally biased region" description="Low complexity" evidence="1">
    <location>
        <begin position="54"/>
        <end position="95"/>
    </location>
</feature>
<feature type="region of interest" description="Disordered" evidence="1">
    <location>
        <begin position="1"/>
        <end position="25"/>
    </location>
</feature>
<sequence length="220" mass="22587">MKRTTDATLPSKRPVFPATLPGGNGLTPYSGTGFTVASAPAPVKRMALQDNPETTATTSLPPTITLTSPLESATAAVTTTSAPPDPSASDPTESSGTITATSTNRESTATTNDTTTVLTASTTSAPPTIVIPTDPGTLSPTAQTEKVGTVEVDGTATDVVVKGSAAPADSRTSEQALDTWINEGTRLAGDWKTFTSTDPDSDGWRWAAINQETGTVVYVR</sequence>
<dbReference type="EMBL" id="CP015453">
    <property type="protein sequence ID" value="AWH96551.1"/>
    <property type="molecule type" value="Genomic_DNA"/>
</dbReference>
<feature type="region of interest" description="Disordered" evidence="1">
    <location>
        <begin position="44"/>
        <end position="113"/>
    </location>
</feature>
<gene>
    <name evidence="2" type="ORF">A6048_14820</name>
</gene>
<feature type="compositionally biased region" description="Polar residues" evidence="1">
    <location>
        <begin position="96"/>
        <end position="106"/>
    </location>
</feature>
<accession>A0AAD0NP13</accession>
<evidence type="ECO:0000313" key="3">
    <source>
        <dbReference type="Proteomes" id="UP000244903"/>
    </source>
</evidence>
<protein>
    <submittedName>
        <fullName evidence="2">Uncharacterized protein</fullName>
    </submittedName>
</protein>
<dbReference type="AlphaFoldDB" id="A0AAD0NP13"/>
<organism evidence="2 3">
    <name type="scientific">Dietzia psychralcaliphila</name>
    <dbReference type="NCBI Taxonomy" id="139021"/>
    <lineage>
        <taxon>Bacteria</taxon>
        <taxon>Bacillati</taxon>
        <taxon>Actinomycetota</taxon>
        <taxon>Actinomycetes</taxon>
        <taxon>Mycobacteriales</taxon>
        <taxon>Dietziaceae</taxon>
        <taxon>Dietzia</taxon>
    </lineage>
</organism>
<proteinExistence type="predicted"/>
<dbReference type="Proteomes" id="UP000244903">
    <property type="component" value="Chromosome"/>
</dbReference>
<dbReference type="KEGG" id="dpc:A6048_14820"/>
<evidence type="ECO:0000313" key="2">
    <source>
        <dbReference type="EMBL" id="AWH96551.1"/>
    </source>
</evidence>
<keyword evidence="3" id="KW-1185">Reference proteome</keyword>
<reference evidence="2 3" key="1">
    <citation type="submission" date="2016-04" db="EMBL/GenBank/DDBJ databases">
        <title>Complete genome sequence of the haloalkaliphilic hydrocarbon-degrading bacterium Dietzia psychralcaliphila ILA-1T, isolated from a drain of a fish product-processing plant.</title>
        <authorList>
            <person name="Zhao J."/>
            <person name="Hu B."/>
            <person name="Geng S."/>
            <person name="Nie Y."/>
            <person name="Tang Y."/>
        </authorList>
    </citation>
    <scope>NUCLEOTIDE SEQUENCE [LARGE SCALE GENOMIC DNA]</scope>
    <source>
        <strain evidence="2 3">ILA-1</strain>
    </source>
</reference>
<evidence type="ECO:0000256" key="1">
    <source>
        <dbReference type="SAM" id="MobiDB-lite"/>
    </source>
</evidence>
<name>A0AAD0NP13_9ACTN</name>